<dbReference type="GO" id="GO:0009432">
    <property type="term" value="P:SOS response"/>
    <property type="evidence" value="ECO:0007669"/>
    <property type="project" value="UniProtKB-UniRule"/>
</dbReference>
<keyword evidence="10" id="KW-0067">ATP-binding</keyword>
<dbReference type="Gene3D" id="1.10.10.1390">
    <property type="entry name" value="ATP-dependent DNA helicase RecQ"/>
    <property type="match status" value="1"/>
</dbReference>
<dbReference type="InterPro" id="IPR044876">
    <property type="entry name" value="HRDC_dom_sf"/>
</dbReference>
<dbReference type="GO" id="GO:0016787">
    <property type="term" value="F:hydrolase activity"/>
    <property type="evidence" value="ECO:0007669"/>
    <property type="project" value="UniProtKB-KW"/>
</dbReference>
<dbReference type="GO" id="GO:0003677">
    <property type="term" value="F:DNA binding"/>
    <property type="evidence" value="ECO:0007669"/>
    <property type="project" value="UniProtKB-KW"/>
</dbReference>
<dbReference type="InterPro" id="IPR004589">
    <property type="entry name" value="DNA_helicase_ATP-dep_RecQ"/>
</dbReference>
<dbReference type="GO" id="GO:0009378">
    <property type="term" value="F:four-way junction helicase activity"/>
    <property type="evidence" value="ECO:0007669"/>
    <property type="project" value="TreeGrafter"/>
</dbReference>
<dbReference type="OrthoDB" id="9763310at2"/>
<dbReference type="GO" id="GO:0043590">
    <property type="term" value="C:bacterial nucleoid"/>
    <property type="evidence" value="ECO:0007669"/>
    <property type="project" value="TreeGrafter"/>
</dbReference>
<dbReference type="NCBIfam" id="TIGR00614">
    <property type="entry name" value="recQ_fam"/>
    <property type="match status" value="1"/>
</dbReference>
<evidence type="ECO:0000259" key="17">
    <source>
        <dbReference type="PROSITE" id="PS50967"/>
    </source>
</evidence>
<dbReference type="InterPro" id="IPR036388">
    <property type="entry name" value="WH-like_DNA-bd_sf"/>
</dbReference>
<comment type="cofactor">
    <cofactor evidence="1">
        <name>Mg(2+)</name>
        <dbReference type="ChEBI" id="CHEBI:18420"/>
    </cofactor>
</comment>
<evidence type="ECO:0000256" key="12">
    <source>
        <dbReference type="ARBA" id="ARBA00023172"/>
    </source>
</evidence>
<dbReference type="PROSITE" id="PS51194">
    <property type="entry name" value="HELICASE_CTER"/>
    <property type="match status" value="1"/>
</dbReference>
<evidence type="ECO:0000256" key="6">
    <source>
        <dbReference type="ARBA" id="ARBA00022763"/>
    </source>
</evidence>
<dbReference type="EC" id="5.6.2.4" evidence="16"/>
<dbReference type="Pfam" id="PF00270">
    <property type="entry name" value="DEAD"/>
    <property type="match status" value="1"/>
</dbReference>
<dbReference type="GO" id="GO:0043138">
    <property type="term" value="F:3'-5' DNA helicase activity"/>
    <property type="evidence" value="ECO:0007669"/>
    <property type="project" value="UniProtKB-EC"/>
</dbReference>
<dbReference type="InterPro" id="IPR002121">
    <property type="entry name" value="HRDC_dom"/>
</dbReference>
<evidence type="ECO:0000256" key="2">
    <source>
        <dbReference type="ARBA" id="ARBA00001947"/>
    </source>
</evidence>
<comment type="caution">
    <text evidence="20">The sequence shown here is derived from an EMBL/GenBank/DDBJ whole genome shotgun (WGS) entry which is preliminary data.</text>
</comment>
<keyword evidence="4" id="KW-0479">Metal-binding</keyword>
<reference evidence="20 21" key="1">
    <citation type="submission" date="2014-09" db="EMBL/GenBank/DDBJ databases">
        <title>Sporocytophaga myxococcoides PG-01 genome sequencing.</title>
        <authorList>
            <person name="Liu L."/>
            <person name="Gao P.J."/>
            <person name="Chen G.J."/>
            <person name="Wang L.S."/>
        </authorList>
    </citation>
    <scope>NUCLEOTIDE SEQUENCE [LARGE SCALE GENOMIC DNA]</scope>
    <source>
        <strain evidence="20 21">PG-01</strain>
    </source>
</reference>
<dbReference type="SMART" id="SM00956">
    <property type="entry name" value="RQC"/>
    <property type="match status" value="1"/>
</dbReference>
<dbReference type="InterPro" id="IPR027417">
    <property type="entry name" value="P-loop_NTPase"/>
</dbReference>
<comment type="cofactor">
    <cofactor evidence="2">
        <name>Zn(2+)</name>
        <dbReference type="ChEBI" id="CHEBI:29105"/>
    </cofactor>
</comment>
<dbReference type="EMBL" id="BBLT01000009">
    <property type="protein sequence ID" value="GAL86730.1"/>
    <property type="molecule type" value="Genomic_DNA"/>
</dbReference>
<dbReference type="AlphaFoldDB" id="A0A098LIH9"/>
<dbReference type="Pfam" id="PF09382">
    <property type="entry name" value="RQC"/>
    <property type="match status" value="1"/>
</dbReference>
<dbReference type="STRING" id="153721.MYP_3960"/>
<dbReference type="PROSITE" id="PS50967">
    <property type="entry name" value="HRDC"/>
    <property type="match status" value="1"/>
</dbReference>
<dbReference type="FunFam" id="3.40.50.300:FF:000156">
    <property type="entry name" value="ATP-dependent DNA helicase recQ"/>
    <property type="match status" value="1"/>
</dbReference>
<evidence type="ECO:0000256" key="10">
    <source>
        <dbReference type="ARBA" id="ARBA00022840"/>
    </source>
</evidence>
<sequence length="710" mass="81424">MDKKKYLKQYWGYDTFRPHQETIVDLVLQKKDVMVIMPTGGGKSLCYQLPAMIMEGMAIVVSPLISLMKDQVEALKANGISAEFYNSSLPSEYLMSIERNCLNGNVKILYVSPEKVVNTGFIHFLERLRISLIAIDEAHCVSFWGHDFRPEYAQLKRLKDFFPNVPFIALTATADKVTRKDILAQLGMEEAETFISSFDRPNLSLKVLPGRDRYKYISNFISKRGTQAGIIYCLSRKECEKLAGKLRENGFNAEFYHAGMDADARSKVQENFIKDEIQIICATIAFGMGIDKPNVRWVIHYSLPKNMENFYQEIGRAGRDGLASDTILFYSFRDYTWQLELLEEKTGERKELQRAKLERMKQYAEADICRRRILLSYFNENTEKDCGNCDVCKNPPSRFEGTVYAQKALSAIARANEKIALGMLIDILRGSMNKNVLEKGYQQMKTFGAGKDLRYEEWSEYIMQMLNMGVIDIAYDDGHSFKINEKSKSVLKGESSVSLVKFRPMAEKMAEMSEKNNEKSDKELRDERLFERLKKLRKGLADAMAVPAYIIFNDATLSELVARKPVSPLELKGIQGIGEEKFRRYGHEFLNEIISFVQEEAGQGPKIKGSTYVLTFEMLKQNLSIEEISARRNLSQVTIFSHLAYLFEKGYDIDLKKYITNTELTEITQAINIVGMDKNQLKPVFEHLNGKYEYHKIRLATAIMTKELSS</sequence>
<evidence type="ECO:0000313" key="20">
    <source>
        <dbReference type="EMBL" id="GAL86730.1"/>
    </source>
</evidence>
<dbReference type="CDD" id="cd17920">
    <property type="entry name" value="DEXHc_RecQ"/>
    <property type="match status" value="1"/>
</dbReference>
<organism evidence="20 21">
    <name type="scientific">Sporocytophaga myxococcoides</name>
    <dbReference type="NCBI Taxonomy" id="153721"/>
    <lineage>
        <taxon>Bacteria</taxon>
        <taxon>Pseudomonadati</taxon>
        <taxon>Bacteroidota</taxon>
        <taxon>Cytophagia</taxon>
        <taxon>Cytophagales</taxon>
        <taxon>Cytophagaceae</taxon>
        <taxon>Sporocytophaga</taxon>
    </lineage>
</organism>
<keyword evidence="6" id="KW-0227">DNA damage</keyword>
<dbReference type="InterPro" id="IPR036390">
    <property type="entry name" value="WH_DNA-bd_sf"/>
</dbReference>
<evidence type="ECO:0000256" key="11">
    <source>
        <dbReference type="ARBA" id="ARBA00023125"/>
    </source>
</evidence>
<evidence type="ECO:0000256" key="5">
    <source>
        <dbReference type="ARBA" id="ARBA00022741"/>
    </source>
</evidence>
<evidence type="ECO:0000256" key="9">
    <source>
        <dbReference type="ARBA" id="ARBA00022833"/>
    </source>
</evidence>
<dbReference type="SUPFAM" id="SSF47819">
    <property type="entry name" value="HRDC-like"/>
    <property type="match status" value="1"/>
</dbReference>
<dbReference type="InterPro" id="IPR032284">
    <property type="entry name" value="RecQ_Zn-bd"/>
</dbReference>
<dbReference type="InterPro" id="IPR014001">
    <property type="entry name" value="Helicase_ATP-bd"/>
</dbReference>
<keyword evidence="9" id="KW-0862">Zinc</keyword>
<dbReference type="GO" id="GO:0005524">
    <property type="term" value="F:ATP binding"/>
    <property type="evidence" value="ECO:0007669"/>
    <property type="project" value="UniProtKB-KW"/>
</dbReference>
<keyword evidence="7" id="KW-0378">Hydrolase</keyword>
<gene>
    <name evidence="20" type="ORF">MYP_3960</name>
</gene>
<dbReference type="Pfam" id="PF00570">
    <property type="entry name" value="HRDC"/>
    <property type="match status" value="1"/>
</dbReference>
<dbReference type="InterPro" id="IPR011545">
    <property type="entry name" value="DEAD/DEAH_box_helicase_dom"/>
</dbReference>
<dbReference type="FunFam" id="3.40.50.300:FF:000296">
    <property type="entry name" value="ATP-dependent DNA helicase RecQ"/>
    <property type="match status" value="1"/>
</dbReference>
<dbReference type="InterPro" id="IPR001650">
    <property type="entry name" value="Helicase_C-like"/>
</dbReference>
<dbReference type="SMART" id="SM00490">
    <property type="entry name" value="HELICc"/>
    <property type="match status" value="1"/>
</dbReference>
<keyword evidence="12" id="KW-0233">DNA recombination</keyword>
<evidence type="ECO:0000256" key="1">
    <source>
        <dbReference type="ARBA" id="ARBA00001946"/>
    </source>
</evidence>
<evidence type="ECO:0000256" key="15">
    <source>
        <dbReference type="ARBA" id="ARBA00034617"/>
    </source>
</evidence>
<dbReference type="PANTHER" id="PTHR13710:SF105">
    <property type="entry name" value="ATP-DEPENDENT DNA HELICASE Q1"/>
    <property type="match status" value="1"/>
</dbReference>
<dbReference type="SMART" id="SM00487">
    <property type="entry name" value="DEXDc"/>
    <property type="match status" value="1"/>
</dbReference>
<dbReference type="GO" id="GO:0006260">
    <property type="term" value="P:DNA replication"/>
    <property type="evidence" value="ECO:0007669"/>
    <property type="project" value="InterPro"/>
</dbReference>
<proteinExistence type="inferred from homology"/>
<dbReference type="PANTHER" id="PTHR13710">
    <property type="entry name" value="DNA HELICASE RECQ FAMILY MEMBER"/>
    <property type="match status" value="1"/>
</dbReference>
<keyword evidence="14" id="KW-0413">Isomerase</keyword>
<evidence type="ECO:0000256" key="13">
    <source>
        <dbReference type="ARBA" id="ARBA00023204"/>
    </source>
</evidence>
<dbReference type="InterPro" id="IPR006293">
    <property type="entry name" value="DNA_helicase_ATP-dep_RecQ_bac"/>
</dbReference>
<dbReference type="GO" id="GO:0030894">
    <property type="term" value="C:replisome"/>
    <property type="evidence" value="ECO:0007669"/>
    <property type="project" value="TreeGrafter"/>
</dbReference>
<dbReference type="GO" id="GO:0046872">
    <property type="term" value="F:metal ion binding"/>
    <property type="evidence" value="ECO:0007669"/>
    <property type="project" value="UniProtKB-KW"/>
</dbReference>
<dbReference type="GO" id="GO:0005737">
    <property type="term" value="C:cytoplasm"/>
    <property type="evidence" value="ECO:0007669"/>
    <property type="project" value="TreeGrafter"/>
</dbReference>
<dbReference type="InterPro" id="IPR010997">
    <property type="entry name" value="HRDC-like_sf"/>
</dbReference>
<protein>
    <recommendedName>
        <fullName evidence="16">DNA helicase RecQ</fullName>
        <ecNumber evidence="16">5.6.2.4</ecNumber>
    </recommendedName>
</protein>
<dbReference type="SUPFAM" id="SSF52540">
    <property type="entry name" value="P-loop containing nucleoside triphosphate hydrolases"/>
    <property type="match status" value="1"/>
</dbReference>
<dbReference type="SUPFAM" id="SSF46785">
    <property type="entry name" value="Winged helix' DNA-binding domain"/>
    <property type="match status" value="1"/>
</dbReference>
<name>A0A098LIH9_9BACT</name>
<keyword evidence="13" id="KW-0234">DNA repair</keyword>
<dbReference type="Gene3D" id="1.10.10.10">
    <property type="entry name" value="Winged helix-like DNA-binding domain superfamily/Winged helix DNA-binding domain"/>
    <property type="match status" value="1"/>
</dbReference>
<dbReference type="GO" id="GO:0006281">
    <property type="term" value="P:DNA repair"/>
    <property type="evidence" value="ECO:0007669"/>
    <property type="project" value="UniProtKB-KW"/>
</dbReference>
<evidence type="ECO:0000256" key="3">
    <source>
        <dbReference type="ARBA" id="ARBA00005446"/>
    </source>
</evidence>
<keyword evidence="21" id="KW-1185">Reference proteome</keyword>
<dbReference type="GO" id="GO:0006310">
    <property type="term" value="P:DNA recombination"/>
    <property type="evidence" value="ECO:0007669"/>
    <property type="project" value="UniProtKB-UniRule"/>
</dbReference>
<dbReference type="Proteomes" id="UP000030185">
    <property type="component" value="Unassembled WGS sequence"/>
</dbReference>
<evidence type="ECO:0000313" key="21">
    <source>
        <dbReference type="Proteomes" id="UP000030185"/>
    </source>
</evidence>
<feature type="domain" description="Helicase ATP-binding" evidence="18">
    <location>
        <begin position="24"/>
        <end position="192"/>
    </location>
</feature>
<dbReference type="Gene3D" id="1.10.150.80">
    <property type="entry name" value="HRDC domain"/>
    <property type="match status" value="1"/>
</dbReference>
<keyword evidence="5" id="KW-0547">Nucleotide-binding</keyword>
<evidence type="ECO:0000259" key="19">
    <source>
        <dbReference type="PROSITE" id="PS51194"/>
    </source>
</evidence>
<dbReference type="NCBIfam" id="TIGR01389">
    <property type="entry name" value="recQ"/>
    <property type="match status" value="1"/>
</dbReference>
<dbReference type="InterPro" id="IPR029491">
    <property type="entry name" value="Helicase_HTH"/>
</dbReference>
<dbReference type="Pfam" id="PF00271">
    <property type="entry name" value="Helicase_C"/>
    <property type="match status" value="1"/>
</dbReference>
<evidence type="ECO:0000256" key="4">
    <source>
        <dbReference type="ARBA" id="ARBA00022723"/>
    </source>
</evidence>
<comment type="similarity">
    <text evidence="3">Belongs to the helicase family. RecQ subfamily.</text>
</comment>
<comment type="catalytic activity">
    <reaction evidence="15">
        <text>Couples ATP hydrolysis with the unwinding of duplex DNA by translocating in the 3'-5' direction.</text>
        <dbReference type="EC" id="5.6.2.4"/>
    </reaction>
</comment>
<dbReference type="Pfam" id="PF14493">
    <property type="entry name" value="HTH_40"/>
    <property type="match status" value="1"/>
</dbReference>
<dbReference type="CDD" id="cd18794">
    <property type="entry name" value="SF2_C_RecQ"/>
    <property type="match status" value="1"/>
</dbReference>
<keyword evidence="8 20" id="KW-0347">Helicase</keyword>
<accession>A0A098LIH9</accession>
<dbReference type="PROSITE" id="PS51192">
    <property type="entry name" value="HELICASE_ATP_BIND_1"/>
    <property type="match status" value="1"/>
</dbReference>
<dbReference type="RefSeq" id="WP_045467134.1">
    <property type="nucleotide sequence ID" value="NZ_BBLT01000009.1"/>
</dbReference>
<dbReference type="Gene3D" id="3.40.50.300">
    <property type="entry name" value="P-loop containing nucleotide triphosphate hydrolases"/>
    <property type="match status" value="2"/>
</dbReference>
<feature type="domain" description="Helicase C-terminal" evidence="19">
    <location>
        <begin position="216"/>
        <end position="368"/>
    </location>
</feature>
<dbReference type="InterPro" id="IPR018982">
    <property type="entry name" value="RQC_domain"/>
</dbReference>
<evidence type="ECO:0000259" key="18">
    <source>
        <dbReference type="PROSITE" id="PS51192"/>
    </source>
</evidence>
<dbReference type="eggNOG" id="COG0514">
    <property type="taxonomic scope" value="Bacteria"/>
</dbReference>
<evidence type="ECO:0000256" key="7">
    <source>
        <dbReference type="ARBA" id="ARBA00022801"/>
    </source>
</evidence>
<feature type="domain" description="HRDC" evidence="17">
    <location>
        <begin position="523"/>
        <end position="603"/>
    </location>
</feature>
<evidence type="ECO:0000256" key="14">
    <source>
        <dbReference type="ARBA" id="ARBA00023235"/>
    </source>
</evidence>
<keyword evidence="11" id="KW-0238">DNA-binding</keyword>
<evidence type="ECO:0000256" key="16">
    <source>
        <dbReference type="NCBIfam" id="TIGR01389"/>
    </source>
</evidence>
<evidence type="ECO:0000256" key="8">
    <source>
        <dbReference type="ARBA" id="ARBA00022806"/>
    </source>
</evidence>
<dbReference type="Pfam" id="PF16124">
    <property type="entry name" value="RecQ_Zn_bind"/>
    <property type="match status" value="1"/>
</dbReference>
<dbReference type="SMART" id="SM00341">
    <property type="entry name" value="HRDC"/>
    <property type="match status" value="1"/>
</dbReference>